<dbReference type="NCBIfam" id="TIGR00045">
    <property type="entry name" value="glycerate kinase"/>
    <property type="match status" value="1"/>
</dbReference>
<dbReference type="InterPro" id="IPR004381">
    <property type="entry name" value="Glycerate_kinase"/>
</dbReference>
<dbReference type="AlphaFoldDB" id="A0A0R1ZK32"/>
<comment type="similarity">
    <text evidence="1 4">Belongs to the glycerate kinase type-1 family.</text>
</comment>
<evidence type="ECO:0000313" key="5">
    <source>
        <dbReference type="EMBL" id="KRM55277.1"/>
    </source>
</evidence>
<keyword evidence="6" id="KW-1185">Reference proteome</keyword>
<organism evidence="5 6">
    <name type="scientific">Lacticaseibacillus sharpeae JCM 1186 = DSM 20505</name>
    <dbReference type="NCBI Taxonomy" id="1291052"/>
    <lineage>
        <taxon>Bacteria</taxon>
        <taxon>Bacillati</taxon>
        <taxon>Bacillota</taxon>
        <taxon>Bacilli</taxon>
        <taxon>Lactobacillales</taxon>
        <taxon>Lactobacillaceae</taxon>
        <taxon>Lacticaseibacillus</taxon>
    </lineage>
</organism>
<dbReference type="Gene3D" id="3.40.50.10350">
    <property type="entry name" value="Glycerate kinase, domain 1"/>
    <property type="match status" value="1"/>
</dbReference>
<dbReference type="Gene3D" id="3.90.1510.10">
    <property type="entry name" value="Glycerate kinase, domain 2"/>
    <property type="match status" value="1"/>
</dbReference>
<evidence type="ECO:0000256" key="1">
    <source>
        <dbReference type="ARBA" id="ARBA00006284"/>
    </source>
</evidence>
<dbReference type="InterPro" id="IPR018197">
    <property type="entry name" value="Glycerate_kinase_RE-like"/>
</dbReference>
<protein>
    <submittedName>
        <fullName evidence="5">Glycerate kinase</fullName>
    </submittedName>
</protein>
<reference evidence="5 6" key="1">
    <citation type="journal article" date="2015" name="Genome Announc.">
        <title>Expanding the biotechnology potential of lactobacilli through comparative genomics of 213 strains and associated genera.</title>
        <authorList>
            <person name="Sun Z."/>
            <person name="Harris H.M."/>
            <person name="McCann A."/>
            <person name="Guo C."/>
            <person name="Argimon S."/>
            <person name="Zhang W."/>
            <person name="Yang X."/>
            <person name="Jeffery I.B."/>
            <person name="Cooney J.C."/>
            <person name="Kagawa T.F."/>
            <person name="Liu W."/>
            <person name="Song Y."/>
            <person name="Salvetti E."/>
            <person name="Wrobel A."/>
            <person name="Rasinkangas P."/>
            <person name="Parkhill J."/>
            <person name="Rea M.C."/>
            <person name="O'Sullivan O."/>
            <person name="Ritari J."/>
            <person name="Douillard F.P."/>
            <person name="Paul Ross R."/>
            <person name="Yang R."/>
            <person name="Briner A.E."/>
            <person name="Felis G.E."/>
            <person name="de Vos W.M."/>
            <person name="Barrangou R."/>
            <person name="Klaenhammer T.R."/>
            <person name="Caufield P.W."/>
            <person name="Cui Y."/>
            <person name="Zhang H."/>
            <person name="O'Toole P.W."/>
        </authorList>
    </citation>
    <scope>NUCLEOTIDE SEQUENCE [LARGE SCALE GENOMIC DNA]</scope>
    <source>
        <strain evidence="5 6">DSM 20505</strain>
    </source>
</reference>
<keyword evidence="3 4" id="KW-0418">Kinase</keyword>
<dbReference type="PIRSF" id="PIRSF006078">
    <property type="entry name" value="GlxK"/>
    <property type="match status" value="1"/>
</dbReference>
<name>A0A0R1ZK32_9LACO</name>
<dbReference type="GO" id="GO:0008887">
    <property type="term" value="F:glycerate kinase activity"/>
    <property type="evidence" value="ECO:0007669"/>
    <property type="project" value="UniProtKB-UniRule"/>
</dbReference>
<dbReference type="OrthoDB" id="9774290at2"/>
<sequence>MKFVIAPDSFKGSRTAAQIAAAIKSGLTRVFPDAEYVLIPMADGGEGTVQSLVDATAGRKISAVVTGPLGTPVTAEFGILGDGVTAVIEMAAASGLDYTTAATRNPLTATTYGTGELIRAALDQGVRHIILGLGGSATNDGGAGMAQALGIRLLDAQGRDLERGGAALAHLARIDLTGADPRLAQTEFILAADVTNPLTGPNGASAVFGPQKGATPAMVQELDTSLAHFAAVIQQATGKDVAQVPGAGAAGGLGAGLLAFTHARLEHGIEIVTRYTHLKERARGADYVFTGEGGIDFQTQYGKTPFGVARATKAVAPNAPVIVLAGNIGRGVDVLYGPDKIDAIFATPSGAKSLAQAIADTDSDVSALAENVGRLLRARR</sequence>
<dbReference type="STRING" id="1291052.FC18_GL001438"/>
<keyword evidence="2 4" id="KW-0808">Transferase</keyword>
<dbReference type="EMBL" id="AYYO01000024">
    <property type="protein sequence ID" value="KRM55277.1"/>
    <property type="molecule type" value="Genomic_DNA"/>
</dbReference>
<dbReference type="InterPro" id="IPR018193">
    <property type="entry name" value="Glyc_kinase_flavodox-like_fold"/>
</dbReference>
<evidence type="ECO:0000256" key="3">
    <source>
        <dbReference type="ARBA" id="ARBA00022777"/>
    </source>
</evidence>
<comment type="caution">
    <text evidence="5">The sequence shown here is derived from an EMBL/GenBank/DDBJ whole genome shotgun (WGS) entry which is preliminary data.</text>
</comment>
<dbReference type="PANTHER" id="PTHR21599:SF0">
    <property type="entry name" value="GLYCERATE KINASE"/>
    <property type="match status" value="1"/>
</dbReference>
<dbReference type="RefSeq" id="WP_056975744.1">
    <property type="nucleotide sequence ID" value="NZ_AYYO01000024.1"/>
</dbReference>
<dbReference type="GO" id="GO:0031388">
    <property type="term" value="P:organic acid phosphorylation"/>
    <property type="evidence" value="ECO:0007669"/>
    <property type="project" value="UniProtKB-UniRule"/>
</dbReference>
<dbReference type="SUPFAM" id="SSF110738">
    <property type="entry name" value="Glycerate kinase I"/>
    <property type="match status" value="1"/>
</dbReference>
<dbReference type="PATRIC" id="fig|1291052.5.peg.1459"/>
<evidence type="ECO:0000256" key="2">
    <source>
        <dbReference type="ARBA" id="ARBA00022679"/>
    </source>
</evidence>
<dbReference type="PANTHER" id="PTHR21599">
    <property type="entry name" value="GLYCERATE KINASE"/>
    <property type="match status" value="1"/>
</dbReference>
<gene>
    <name evidence="5" type="ORF">FC18_GL001438</name>
</gene>
<dbReference type="Pfam" id="PF02595">
    <property type="entry name" value="Gly_kinase"/>
    <property type="match status" value="1"/>
</dbReference>
<dbReference type="InterPro" id="IPR036129">
    <property type="entry name" value="Glycerate_kinase_sf"/>
</dbReference>
<dbReference type="Proteomes" id="UP000051679">
    <property type="component" value="Unassembled WGS sequence"/>
</dbReference>
<accession>A0A0R1ZK32</accession>
<evidence type="ECO:0000256" key="4">
    <source>
        <dbReference type="PIRNR" id="PIRNR006078"/>
    </source>
</evidence>
<evidence type="ECO:0000313" key="6">
    <source>
        <dbReference type="Proteomes" id="UP000051679"/>
    </source>
</evidence>
<proteinExistence type="inferred from homology"/>